<dbReference type="PANTHER" id="PTHR31391:SF91">
    <property type="entry name" value="TF-B3 DOMAIN-CONTAINING PROTEIN"/>
    <property type="match status" value="1"/>
</dbReference>
<evidence type="ECO:0000256" key="3">
    <source>
        <dbReference type="ARBA" id="ARBA00023125"/>
    </source>
</evidence>
<reference evidence="7" key="3">
    <citation type="submission" date="2022-06" db="UniProtKB">
        <authorList>
            <consortium name="EnsemblPlants"/>
        </authorList>
    </citation>
    <scope>IDENTIFICATION</scope>
</reference>
<keyword evidence="2" id="KW-0805">Transcription regulation</keyword>
<dbReference type="Gramene" id="TuG1812G0700004968.01.T01">
    <property type="protein sequence ID" value="TuG1812G0700004968.01.T01"/>
    <property type="gene ID" value="TuG1812G0700004968.01"/>
</dbReference>
<dbReference type="GO" id="GO:0005634">
    <property type="term" value="C:nucleus"/>
    <property type="evidence" value="ECO:0007669"/>
    <property type="project" value="UniProtKB-SubCell"/>
</dbReference>
<protein>
    <recommendedName>
        <fullName evidence="6">TF-B3 domain-containing protein</fullName>
    </recommendedName>
</protein>
<dbReference type="PANTHER" id="PTHR31391">
    <property type="entry name" value="B3 DOMAIN-CONTAINING PROTEIN OS11G0197600-RELATED"/>
    <property type="match status" value="1"/>
</dbReference>
<dbReference type="AlphaFoldDB" id="A0A8R7R9I0"/>
<dbReference type="InterPro" id="IPR015300">
    <property type="entry name" value="DNA-bd_pseudobarrel_sf"/>
</dbReference>
<dbReference type="InterPro" id="IPR044837">
    <property type="entry name" value="REM16-like"/>
</dbReference>
<keyword evidence="5" id="KW-0539">Nucleus</keyword>
<dbReference type="SUPFAM" id="SSF101936">
    <property type="entry name" value="DNA-binding pseudobarrel domain"/>
    <property type="match status" value="1"/>
</dbReference>
<accession>A0A8R7R9I0</accession>
<dbReference type="CDD" id="cd10017">
    <property type="entry name" value="B3_DNA"/>
    <property type="match status" value="1"/>
</dbReference>
<dbReference type="Gene3D" id="2.40.330.10">
    <property type="entry name" value="DNA-binding pseudobarrel domain"/>
    <property type="match status" value="1"/>
</dbReference>
<dbReference type="Proteomes" id="UP000015106">
    <property type="component" value="Chromosome 7"/>
</dbReference>
<evidence type="ECO:0000313" key="8">
    <source>
        <dbReference type="Proteomes" id="UP000015106"/>
    </source>
</evidence>
<feature type="domain" description="TF-B3" evidence="6">
    <location>
        <begin position="53"/>
        <end position="150"/>
    </location>
</feature>
<evidence type="ECO:0000256" key="5">
    <source>
        <dbReference type="ARBA" id="ARBA00023242"/>
    </source>
</evidence>
<keyword evidence="4" id="KW-0804">Transcription</keyword>
<dbReference type="EnsemblPlants" id="TuG1812G0700004968.01.T01">
    <property type="protein sequence ID" value="TuG1812G0700004968.01.T01"/>
    <property type="gene ID" value="TuG1812G0700004968.01"/>
</dbReference>
<dbReference type="SMART" id="SM01019">
    <property type="entry name" value="B3"/>
    <property type="match status" value="1"/>
</dbReference>
<name>A0A8R7R9I0_TRIUA</name>
<evidence type="ECO:0000313" key="7">
    <source>
        <dbReference type="EnsemblPlants" id="TuG1812G0700004968.01.T01"/>
    </source>
</evidence>
<dbReference type="GO" id="GO:0003677">
    <property type="term" value="F:DNA binding"/>
    <property type="evidence" value="ECO:0007669"/>
    <property type="project" value="UniProtKB-KW"/>
</dbReference>
<keyword evidence="3" id="KW-0238">DNA-binding</keyword>
<evidence type="ECO:0000256" key="2">
    <source>
        <dbReference type="ARBA" id="ARBA00023015"/>
    </source>
</evidence>
<evidence type="ECO:0000256" key="1">
    <source>
        <dbReference type="ARBA" id="ARBA00004123"/>
    </source>
</evidence>
<dbReference type="PROSITE" id="PS50863">
    <property type="entry name" value="B3"/>
    <property type="match status" value="1"/>
</dbReference>
<organism evidence="7 8">
    <name type="scientific">Triticum urartu</name>
    <name type="common">Red wild einkorn</name>
    <name type="synonym">Crithodium urartu</name>
    <dbReference type="NCBI Taxonomy" id="4572"/>
    <lineage>
        <taxon>Eukaryota</taxon>
        <taxon>Viridiplantae</taxon>
        <taxon>Streptophyta</taxon>
        <taxon>Embryophyta</taxon>
        <taxon>Tracheophyta</taxon>
        <taxon>Spermatophyta</taxon>
        <taxon>Magnoliopsida</taxon>
        <taxon>Liliopsida</taxon>
        <taxon>Poales</taxon>
        <taxon>Poaceae</taxon>
        <taxon>BOP clade</taxon>
        <taxon>Pooideae</taxon>
        <taxon>Triticodae</taxon>
        <taxon>Triticeae</taxon>
        <taxon>Triticinae</taxon>
        <taxon>Triticum</taxon>
    </lineage>
</organism>
<dbReference type="InterPro" id="IPR003340">
    <property type="entry name" value="B3_DNA-bd"/>
</dbReference>
<evidence type="ECO:0000259" key="6">
    <source>
        <dbReference type="PROSITE" id="PS50863"/>
    </source>
</evidence>
<keyword evidence="8" id="KW-1185">Reference proteome</keyword>
<reference evidence="8" key="1">
    <citation type="journal article" date="2013" name="Nature">
        <title>Draft genome of the wheat A-genome progenitor Triticum urartu.</title>
        <authorList>
            <person name="Ling H.Q."/>
            <person name="Zhao S."/>
            <person name="Liu D."/>
            <person name="Wang J."/>
            <person name="Sun H."/>
            <person name="Zhang C."/>
            <person name="Fan H."/>
            <person name="Li D."/>
            <person name="Dong L."/>
            <person name="Tao Y."/>
            <person name="Gao C."/>
            <person name="Wu H."/>
            <person name="Li Y."/>
            <person name="Cui Y."/>
            <person name="Guo X."/>
            <person name="Zheng S."/>
            <person name="Wang B."/>
            <person name="Yu K."/>
            <person name="Liang Q."/>
            <person name="Yang W."/>
            <person name="Lou X."/>
            <person name="Chen J."/>
            <person name="Feng M."/>
            <person name="Jian J."/>
            <person name="Zhang X."/>
            <person name="Luo G."/>
            <person name="Jiang Y."/>
            <person name="Liu J."/>
            <person name="Wang Z."/>
            <person name="Sha Y."/>
            <person name="Zhang B."/>
            <person name="Wu H."/>
            <person name="Tang D."/>
            <person name="Shen Q."/>
            <person name="Xue P."/>
            <person name="Zou S."/>
            <person name="Wang X."/>
            <person name="Liu X."/>
            <person name="Wang F."/>
            <person name="Yang Y."/>
            <person name="An X."/>
            <person name="Dong Z."/>
            <person name="Zhang K."/>
            <person name="Zhang X."/>
            <person name="Luo M.C."/>
            <person name="Dvorak J."/>
            <person name="Tong Y."/>
            <person name="Wang J."/>
            <person name="Yang H."/>
            <person name="Li Z."/>
            <person name="Wang D."/>
            <person name="Zhang A."/>
            <person name="Wang J."/>
        </authorList>
    </citation>
    <scope>NUCLEOTIDE SEQUENCE</scope>
    <source>
        <strain evidence="8">cv. G1812</strain>
    </source>
</reference>
<evidence type="ECO:0000256" key="4">
    <source>
        <dbReference type="ARBA" id="ARBA00023163"/>
    </source>
</evidence>
<comment type="subcellular location">
    <subcellularLocation>
        <location evidence="1">Nucleus</location>
    </subcellularLocation>
</comment>
<dbReference type="Pfam" id="PF02362">
    <property type="entry name" value="B3"/>
    <property type="match status" value="1"/>
</dbReference>
<proteinExistence type="predicted"/>
<reference evidence="7" key="2">
    <citation type="submission" date="2018-03" db="EMBL/GenBank/DDBJ databases">
        <title>The Triticum urartu genome reveals the dynamic nature of wheat genome evolution.</title>
        <authorList>
            <person name="Ling H."/>
            <person name="Ma B."/>
            <person name="Shi X."/>
            <person name="Liu H."/>
            <person name="Dong L."/>
            <person name="Sun H."/>
            <person name="Cao Y."/>
            <person name="Gao Q."/>
            <person name="Zheng S."/>
            <person name="Li Y."/>
            <person name="Yu Y."/>
            <person name="Du H."/>
            <person name="Qi M."/>
            <person name="Li Y."/>
            <person name="Yu H."/>
            <person name="Cui Y."/>
            <person name="Wang N."/>
            <person name="Chen C."/>
            <person name="Wu H."/>
            <person name="Zhao Y."/>
            <person name="Zhang J."/>
            <person name="Li Y."/>
            <person name="Zhou W."/>
            <person name="Zhang B."/>
            <person name="Hu W."/>
            <person name="Eijk M."/>
            <person name="Tang J."/>
            <person name="Witsenboer H."/>
            <person name="Zhao S."/>
            <person name="Li Z."/>
            <person name="Zhang A."/>
            <person name="Wang D."/>
            <person name="Liang C."/>
        </authorList>
    </citation>
    <scope>NUCLEOTIDE SEQUENCE [LARGE SCALE GENOMIC DNA]</scope>
    <source>
        <strain evidence="7">cv. G1812</strain>
    </source>
</reference>
<sequence>MFNKSNGENQPGRVLIKVMRRPGLTSQRHPVTQREKEYAIERARRFKSERPFTVKAMKHNDVYASYFMIIPDKFVKTFLPKESRKMTVWDPQAKPWKVWYEYTGGESPRAAFSAGWGALAMENNLEKSDVCIFKLLDQEYNIKLHVYKVVLEITPCIITPKPRTCE</sequence>